<dbReference type="GO" id="GO:0006508">
    <property type="term" value="P:proteolysis"/>
    <property type="evidence" value="ECO:0007669"/>
    <property type="project" value="UniProtKB-KW"/>
</dbReference>
<organism evidence="3 4">
    <name type="scientific">Aeoliella mucimassa</name>
    <dbReference type="NCBI Taxonomy" id="2527972"/>
    <lineage>
        <taxon>Bacteria</taxon>
        <taxon>Pseudomonadati</taxon>
        <taxon>Planctomycetota</taxon>
        <taxon>Planctomycetia</taxon>
        <taxon>Pirellulales</taxon>
        <taxon>Lacipirellulaceae</taxon>
        <taxon>Aeoliella</taxon>
    </lineage>
</organism>
<feature type="transmembrane region" description="Helical" evidence="1">
    <location>
        <begin position="86"/>
        <end position="109"/>
    </location>
</feature>
<dbReference type="KEGG" id="amuc:Pan181_41950"/>
<proteinExistence type="predicted"/>
<keyword evidence="1" id="KW-0812">Transmembrane</keyword>
<evidence type="ECO:0000256" key="1">
    <source>
        <dbReference type="SAM" id="Phobius"/>
    </source>
</evidence>
<keyword evidence="1" id="KW-0472">Membrane</keyword>
<gene>
    <name evidence="3" type="ORF">Pan181_41950</name>
</gene>
<dbReference type="EMBL" id="CP036278">
    <property type="protein sequence ID" value="QDU57970.1"/>
    <property type="molecule type" value="Genomic_DNA"/>
</dbReference>
<accession>A0A518ATB9</accession>
<protein>
    <submittedName>
        <fullName evidence="3">CAAX amino terminal protease self-immunity</fullName>
    </submittedName>
</protein>
<evidence type="ECO:0000313" key="3">
    <source>
        <dbReference type="EMBL" id="QDU57970.1"/>
    </source>
</evidence>
<dbReference type="Pfam" id="PF02517">
    <property type="entry name" value="Rce1-like"/>
    <property type="match status" value="1"/>
</dbReference>
<keyword evidence="1" id="KW-1133">Transmembrane helix</keyword>
<name>A0A518ATB9_9BACT</name>
<evidence type="ECO:0000259" key="2">
    <source>
        <dbReference type="Pfam" id="PF02517"/>
    </source>
</evidence>
<feature type="domain" description="CAAX prenyl protease 2/Lysostaphin resistance protein A-like" evidence="2">
    <location>
        <begin position="183"/>
        <end position="275"/>
    </location>
</feature>
<feature type="transmembrane region" description="Helical" evidence="1">
    <location>
        <begin position="23"/>
        <end position="40"/>
    </location>
</feature>
<dbReference type="Proteomes" id="UP000315750">
    <property type="component" value="Chromosome"/>
</dbReference>
<feature type="transmembrane region" description="Helical" evidence="1">
    <location>
        <begin position="116"/>
        <end position="138"/>
    </location>
</feature>
<reference evidence="3 4" key="1">
    <citation type="submission" date="2019-02" db="EMBL/GenBank/DDBJ databases">
        <title>Deep-cultivation of Planctomycetes and their phenomic and genomic characterization uncovers novel biology.</title>
        <authorList>
            <person name="Wiegand S."/>
            <person name="Jogler M."/>
            <person name="Boedeker C."/>
            <person name="Pinto D."/>
            <person name="Vollmers J."/>
            <person name="Rivas-Marin E."/>
            <person name="Kohn T."/>
            <person name="Peeters S.H."/>
            <person name="Heuer A."/>
            <person name="Rast P."/>
            <person name="Oberbeckmann S."/>
            <person name="Bunk B."/>
            <person name="Jeske O."/>
            <person name="Meyerdierks A."/>
            <person name="Storesund J.E."/>
            <person name="Kallscheuer N."/>
            <person name="Luecker S."/>
            <person name="Lage O.M."/>
            <person name="Pohl T."/>
            <person name="Merkel B.J."/>
            <person name="Hornburger P."/>
            <person name="Mueller R.-W."/>
            <person name="Bruemmer F."/>
            <person name="Labrenz M."/>
            <person name="Spormann A.M."/>
            <person name="Op den Camp H."/>
            <person name="Overmann J."/>
            <person name="Amann R."/>
            <person name="Jetten M.S.M."/>
            <person name="Mascher T."/>
            <person name="Medema M.H."/>
            <person name="Devos D.P."/>
            <person name="Kaster A.-K."/>
            <person name="Ovreas L."/>
            <person name="Rohde M."/>
            <person name="Galperin M.Y."/>
            <person name="Jogler C."/>
        </authorList>
    </citation>
    <scope>NUCLEOTIDE SEQUENCE [LARGE SCALE GENOMIC DNA]</scope>
    <source>
        <strain evidence="3 4">Pan181</strain>
    </source>
</reference>
<feature type="transmembrane region" description="Helical" evidence="1">
    <location>
        <begin position="178"/>
        <end position="197"/>
    </location>
</feature>
<dbReference type="GO" id="GO:0080120">
    <property type="term" value="P:CAAX-box protein maturation"/>
    <property type="evidence" value="ECO:0007669"/>
    <property type="project" value="UniProtKB-ARBA"/>
</dbReference>
<dbReference type="InterPro" id="IPR003675">
    <property type="entry name" value="Rce1/LyrA-like_dom"/>
</dbReference>
<keyword evidence="3" id="KW-0645">Protease</keyword>
<dbReference type="AlphaFoldDB" id="A0A518ATB9"/>
<dbReference type="NCBIfam" id="TIGR03008">
    <property type="entry name" value="pepcterm_CAAX"/>
    <property type="match status" value="1"/>
</dbReference>
<dbReference type="InterPro" id="IPR014346">
    <property type="entry name" value="Prenyl_protease-related"/>
</dbReference>
<dbReference type="RefSeq" id="WP_145249450.1">
    <property type="nucleotide sequence ID" value="NZ_CP036278.1"/>
</dbReference>
<feature type="transmembrane region" description="Helical" evidence="1">
    <location>
        <begin position="266"/>
        <end position="286"/>
    </location>
</feature>
<keyword evidence="4" id="KW-1185">Reference proteome</keyword>
<keyword evidence="3" id="KW-0378">Hydrolase</keyword>
<dbReference type="OrthoDB" id="9787923at2"/>
<evidence type="ECO:0000313" key="4">
    <source>
        <dbReference type="Proteomes" id="UP000315750"/>
    </source>
</evidence>
<sequence length="289" mass="32148">MSDENLSPATATSEDTKHNQQRALLAFLLPMVVYMVIQSAEPTPPSAVVESEAAEFDLDLASDDPLLENSGTDKVWLGIITIPAEYYPVVYTIKVVATLAVVLAFLPVYLQWPFKISLLAVGVGLVGGGLWLFCSYLNPTGHLADWLGPEHWLYSWIAPGERAAYNPLSAEALGPTTMGYLFLAVRFIGLALLVPVIEEAFLRGFLMRFVMHDNWTEIPFGHVNRMAVLVGVGLPVLYHPERLAALVWFSLVTWLMVRTKNYWDCVTAHAITNLMLGIVVVTTGWWELW</sequence>
<dbReference type="GO" id="GO:0004175">
    <property type="term" value="F:endopeptidase activity"/>
    <property type="evidence" value="ECO:0007669"/>
    <property type="project" value="UniProtKB-ARBA"/>
</dbReference>